<name>E8WWV1_GRATM</name>
<dbReference type="HOGENOM" id="CLU_569575_0_0_0"/>
<dbReference type="InterPro" id="IPR011486">
    <property type="entry name" value="BBP2"/>
</dbReference>
<keyword evidence="2" id="KW-1185">Reference proteome</keyword>
<dbReference type="KEGG" id="acm:AciX9_0357"/>
<evidence type="ECO:0000313" key="1">
    <source>
        <dbReference type="EMBL" id="ADW67429.1"/>
    </source>
</evidence>
<dbReference type="eggNOG" id="COG2067">
    <property type="taxonomic scope" value="Bacteria"/>
</dbReference>
<accession>E8WWV1</accession>
<dbReference type="AlphaFoldDB" id="E8WWV1"/>
<dbReference type="PaxDb" id="1198114-AciX9_0357"/>
<sequence length="496" mass="54949">MRWKLHPIAELAGNGAFKIKMTRIKRWYGLLGCGVLAALAGLMAQGAGAQEAPPAPAAKPFFARWGDFYRGDWAPPAVQAASAQDAAAAPTRRGLPSPLDSPPFPNSDWSYGGSPVIGEPDGQSYPLMSAINGAKSRVKVYGWVEPTVNGSTSAHDNFPVANDETANRLELNQFVLYVERLPDTVQQKHFDWGFHLTSLVGTDYRFTTGKGYFSGQLLNKNNSYGFDPSLEYVDLYFPKVAKGMNVRVGRYISIPGIEAQLAPNNYTFSHSLLYSIDPFTDTGVLATVKLTDQWLVQGGLSAGHDVAPWTSDAKPSGTACVSYTTKSVNDNVYVCANGINSGKYAYNNLQQYDATWYHKFSKRLHSATESYFMYERDVPSVAGPVVPETGANGAFCRAGVNRCTAPEWAAVNFLQYEANAHNFFSLRTDFLNDKKGQRTAYQTRYSEETVSWTHWWGTTVQLRPEMRFDRAWDRAAYGKGTHQNQFTVASDLIFHF</sequence>
<dbReference type="Pfam" id="PF07642">
    <property type="entry name" value="BBP2"/>
    <property type="match status" value="1"/>
</dbReference>
<protein>
    <recommendedName>
        <fullName evidence="3">Beta-barrel porin-2, OmpL-like. bbp2</fullName>
    </recommendedName>
</protein>
<dbReference type="STRING" id="1198114.AciX9_0357"/>
<organism evidence="2">
    <name type="scientific">Granulicella tundricola (strain ATCC BAA-1859 / DSM 23138 / MP5ACTX9)</name>
    <dbReference type="NCBI Taxonomy" id="1198114"/>
    <lineage>
        <taxon>Bacteria</taxon>
        <taxon>Pseudomonadati</taxon>
        <taxon>Acidobacteriota</taxon>
        <taxon>Terriglobia</taxon>
        <taxon>Terriglobales</taxon>
        <taxon>Acidobacteriaceae</taxon>
        <taxon>Granulicella</taxon>
    </lineage>
</organism>
<dbReference type="Proteomes" id="UP000000343">
    <property type="component" value="Chromosome"/>
</dbReference>
<evidence type="ECO:0008006" key="3">
    <source>
        <dbReference type="Google" id="ProtNLM"/>
    </source>
</evidence>
<proteinExistence type="predicted"/>
<evidence type="ECO:0000313" key="2">
    <source>
        <dbReference type="Proteomes" id="UP000000343"/>
    </source>
</evidence>
<gene>
    <name evidence="1" type="ordered locus">AciX9_0357</name>
</gene>
<dbReference type="EMBL" id="CP002480">
    <property type="protein sequence ID" value="ADW67429.1"/>
    <property type="molecule type" value="Genomic_DNA"/>
</dbReference>
<reference evidence="2" key="1">
    <citation type="submission" date="2011-01" db="EMBL/GenBank/DDBJ databases">
        <title>Complete sequence of chromosome of Acidobacterium sp. MP5ACTX9.</title>
        <authorList>
            <consortium name="US DOE Joint Genome Institute"/>
            <person name="Lucas S."/>
            <person name="Copeland A."/>
            <person name="Lapidus A."/>
            <person name="Cheng J.-F."/>
            <person name="Goodwin L."/>
            <person name="Pitluck S."/>
            <person name="Teshima H."/>
            <person name="Detter J.C."/>
            <person name="Han C."/>
            <person name="Tapia R."/>
            <person name="Land M."/>
            <person name="Hauser L."/>
            <person name="Kyrpides N."/>
            <person name="Ivanova N."/>
            <person name="Ovchinnikova G."/>
            <person name="Pagani I."/>
            <person name="Rawat S.R."/>
            <person name="Mannisto M."/>
            <person name="Haggblom M.M."/>
            <person name="Woyke T."/>
        </authorList>
    </citation>
    <scope>NUCLEOTIDE SEQUENCE [LARGE SCALE GENOMIC DNA]</scope>
    <source>
        <strain evidence="2">MP5ACTX9</strain>
    </source>
</reference>